<keyword evidence="5" id="KW-0997">Cell inner membrane</keyword>
<evidence type="ECO:0000256" key="6">
    <source>
        <dbReference type="ARBA" id="ARBA00022553"/>
    </source>
</evidence>
<dbReference type="SMART" id="SM00388">
    <property type="entry name" value="HisKA"/>
    <property type="match status" value="1"/>
</dbReference>
<sequence length="391" mass="41921">MPPNARFHGPPGPPGPPLMDDGNGISAPPPPPGPPIRIVPWNKMPSATHLREPTEPPLVHTIAFLRDHLPTGSTIMVDDDHPRHLWVRSPVAADWTVVPIDMPPPPHFLLATGSILFAAIVLSVLVAWQMQRPLSRVALAARTFGSGGRPGPVGERGPRELRELISAFNDMMRRLSEADDDQAVMLAGVAHDLKAPITRLKLRASLLADAHDRAGLLHDVDSLSNIVEQFLEFAGQSIDEGSPVETDAFLRTQFTAADAADPADDGEGPLFELDLQAGPAFMLPRVLLDRLVTNLVENALEHGAAPVRIGTARKDGDWLLTVRDHGPGIPEGRIAAAMKPFVRLDAARGGEGHCGLGLAIVSRLVRDRGGRCEVSNHPEGGLQVSVALPMQ</sequence>
<protein>
    <recommendedName>
        <fullName evidence="3">histidine kinase</fullName>
        <ecNumber evidence="3">2.7.13.3</ecNumber>
    </recommendedName>
</protein>
<dbReference type="InterPro" id="IPR036890">
    <property type="entry name" value="HATPase_C_sf"/>
</dbReference>
<comment type="subcellular location">
    <subcellularLocation>
        <location evidence="2">Cell inner membrane</location>
        <topology evidence="2">Multi-pass membrane protein</topology>
    </subcellularLocation>
</comment>
<dbReference type="SUPFAM" id="SSF47384">
    <property type="entry name" value="Homodimeric domain of signal transducing histidine kinase"/>
    <property type="match status" value="1"/>
</dbReference>
<dbReference type="SUPFAM" id="SSF55874">
    <property type="entry name" value="ATPase domain of HSP90 chaperone/DNA topoisomerase II/histidine kinase"/>
    <property type="match status" value="1"/>
</dbReference>
<dbReference type="PROSITE" id="PS50109">
    <property type="entry name" value="HIS_KIN"/>
    <property type="match status" value="1"/>
</dbReference>
<proteinExistence type="predicted"/>
<keyword evidence="6" id="KW-0597">Phosphoprotein</keyword>
<dbReference type="CDD" id="cd06225">
    <property type="entry name" value="HAMP"/>
    <property type="match status" value="1"/>
</dbReference>
<dbReference type="PROSITE" id="PS50885">
    <property type="entry name" value="HAMP"/>
    <property type="match status" value="1"/>
</dbReference>
<dbReference type="InterPro" id="IPR036097">
    <property type="entry name" value="HisK_dim/P_sf"/>
</dbReference>
<keyword evidence="14 16" id="KW-0472">Membrane</keyword>
<name>A0A3D8K6B5_9BURK</name>
<dbReference type="AlphaFoldDB" id="A0A3D8K6B5"/>
<dbReference type="InterPro" id="IPR050980">
    <property type="entry name" value="2C_sensor_his_kinase"/>
</dbReference>
<dbReference type="EC" id="2.7.13.3" evidence="3"/>
<evidence type="ECO:0000313" key="20">
    <source>
        <dbReference type="Proteomes" id="UP000256838"/>
    </source>
</evidence>
<comment type="caution">
    <text evidence="19">The sequence shown here is derived from an EMBL/GenBank/DDBJ whole genome shotgun (WGS) entry which is preliminary data.</text>
</comment>
<dbReference type="SMART" id="SM00304">
    <property type="entry name" value="HAMP"/>
    <property type="match status" value="1"/>
</dbReference>
<keyword evidence="9" id="KW-0547">Nucleotide-binding</keyword>
<evidence type="ECO:0000256" key="11">
    <source>
        <dbReference type="ARBA" id="ARBA00022840"/>
    </source>
</evidence>
<evidence type="ECO:0000256" key="9">
    <source>
        <dbReference type="ARBA" id="ARBA00022741"/>
    </source>
</evidence>
<dbReference type="PANTHER" id="PTHR44936">
    <property type="entry name" value="SENSOR PROTEIN CREC"/>
    <property type="match status" value="1"/>
</dbReference>
<dbReference type="Pfam" id="PF02518">
    <property type="entry name" value="HATPase_c"/>
    <property type="match status" value="1"/>
</dbReference>
<keyword evidence="11" id="KW-0067">ATP-binding</keyword>
<evidence type="ECO:0000256" key="7">
    <source>
        <dbReference type="ARBA" id="ARBA00022679"/>
    </source>
</evidence>
<dbReference type="EMBL" id="QRGA01000001">
    <property type="protein sequence ID" value="RDV00958.1"/>
    <property type="molecule type" value="Genomic_DNA"/>
</dbReference>
<evidence type="ECO:0000256" key="2">
    <source>
        <dbReference type="ARBA" id="ARBA00004429"/>
    </source>
</evidence>
<dbReference type="InterPro" id="IPR003660">
    <property type="entry name" value="HAMP_dom"/>
</dbReference>
<evidence type="ECO:0000256" key="13">
    <source>
        <dbReference type="ARBA" id="ARBA00023012"/>
    </source>
</evidence>
<reference evidence="19 20" key="1">
    <citation type="submission" date="2018-08" db="EMBL/GenBank/DDBJ databases">
        <title>Paraburkholderia sp. DHOM06 isolated from forest soil.</title>
        <authorList>
            <person name="Gao Z.-H."/>
            <person name="Qiu L.-H."/>
        </authorList>
    </citation>
    <scope>NUCLEOTIDE SEQUENCE [LARGE SCALE GENOMIC DNA]</scope>
    <source>
        <strain evidence="19 20">DHOM06</strain>
    </source>
</reference>
<dbReference type="GO" id="GO:0005524">
    <property type="term" value="F:ATP binding"/>
    <property type="evidence" value="ECO:0007669"/>
    <property type="project" value="UniProtKB-KW"/>
</dbReference>
<evidence type="ECO:0000256" key="4">
    <source>
        <dbReference type="ARBA" id="ARBA00022475"/>
    </source>
</evidence>
<dbReference type="InterPro" id="IPR005467">
    <property type="entry name" value="His_kinase_dom"/>
</dbReference>
<feature type="transmembrane region" description="Helical" evidence="16">
    <location>
        <begin position="108"/>
        <end position="128"/>
    </location>
</feature>
<keyword evidence="8 16" id="KW-0812">Transmembrane</keyword>
<evidence type="ECO:0000259" key="18">
    <source>
        <dbReference type="PROSITE" id="PS50885"/>
    </source>
</evidence>
<dbReference type="Proteomes" id="UP000256838">
    <property type="component" value="Unassembled WGS sequence"/>
</dbReference>
<evidence type="ECO:0000256" key="8">
    <source>
        <dbReference type="ARBA" id="ARBA00022692"/>
    </source>
</evidence>
<keyword evidence="12 16" id="KW-1133">Transmembrane helix</keyword>
<accession>A0A3D8K6B5</accession>
<dbReference type="InterPro" id="IPR003594">
    <property type="entry name" value="HATPase_dom"/>
</dbReference>
<keyword evidence="13" id="KW-0902">Two-component regulatory system</keyword>
<gene>
    <name evidence="19" type="ORF">DWV00_01905</name>
</gene>
<evidence type="ECO:0000256" key="3">
    <source>
        <dbReference type="ARBA" id="ARBA00012438"/>
    </source>
</evidence>
<keyword evidence="4" id="KW-1003">Cell membrane</keyword>
<evidence type="ECO:0000256" key="5">
    <source>
        <dbReference type="ARBA" id="ARBA00022519"/>
    </source>
</evidence>
<dbReference type="SMART" id="SM00387">
    <property type="entry name" value="HATPase_c"/>
    <property type="match status" value="1"/>
</dbReference>
<dbReference type="GO" id="GO:0000155">
    <property type="term" value="F:phosphorelay sensor kinase activity"/>
    <property type="evidence" value="ECO:0007669"/>
    <property type="project" value="InterPro"/>
</dbReference>
<dbReference type="CDD" id="cd00082">
    <property type="entry name" value="HisKA"/>
    <property type="match status" value="1"/>
</dbReference>
<feature type="domain" description="HAMP" evidence="18">
    <location>
        <begin position="128"/>
        <end position="180"/>
    </location>
</feature>
<evidence type="ECO:0000256" key="10">
    <source>
        <dbReference type="ARBA" id="ARBA00022777"/>
    </source>
</evidence>
<evidence type="ECO:0000256" key="12">
    <source>
        <dbReference type="ARBA" id="ARBA00022989"/>
    </source>
</evidence>
<evidence type="ECO:0000256" key="16">
    <source>
        <dbReference type="SAM" id="Phobius"/>
    </source>
</evidence>
<comment type="catalytic activity">
    <reaction evidence="1">
        <text>ATP + protein L-histidine = ADP + protein N-phospho-L-histidine.</text>
        <dbReference type="EC" id="2.7.13.3"/>
    </reaction>
</comment>
<evidence type="ECO:0000259" key="17">
    <source>
        <dbReference type="PROSITE" id="PS50109"/>
    </source>
</evidence>
<dbReference type="GO" id="GO:0005886">
    <property type="term" value="C:plasma membrane"/>
    <property type="evidence" value="ECO:0007669"/>
    <property type="project" value="UniProtKB-SubCell"/>
</dbReference>
<organism evidence="19 20">
    <name type="scientific">Trinickia dinghuensis</name>
    <dbReference type="NCBI Taxonomy" id="2291023"/>
    <lineage>
        <taxon>Bacteria</taxon>
        <taxon>Pseudomonadati</taxon>
        <taxon>Pseudomonadota</taxon>
        <taxon>Betaproteobacteria</taxon>
        <taxon>Burkholderiales</taxon>
        <taxon>Burkholderiaceae</taxon>
        <taxon>Trinickia</taxon>
    </lineage>
</organism>
<dbReference type="PRINTS" id="PR00344">
    <property type="entry name" value="BCTRLSENSOR"/>
</dbReference>
<dbReference type="Gene3D" id="1.10.287.130">
    <property type="match status" value="1"/>
</dbReference>
<keyword evidence="7" id="KW-0808">Transferase</keyword>
<feature type="region of interest" description="Disordered" evidence="15">
    <location>
        <begin position="1"/>
        <end position="35"/>
    </location>
</feature>
<dbReference type="PANTHER" id="PTHR44936:SF5">
    <property type="entry name" value="SENSOR HISTIDINE KINASE ENVZ"/>
    <property type="match status" value="1"/>
</dbReference>
<feature type="domain" description="Histidine kinase" evidence="17">
    <location>
        <begin position="188"/>
        <end position="391"/>
    </location>
</feature>
<dbReference type="InterPro" id="IPR003661">
    <property type="entry name" value="HisK_dim/P_dom"/>
</dbReference>
<dbReference type="OrthoDB" id="9804645at2"/>
<dbReference type="Gene3D" id="3.30.565.10">
    <property type="entry name" value="Histidine kinase-like ATPase, C-terminal domain"/>
    <property type="match status" value="1"/>
</dbReference>
<evidence type="ECO:0000313" key="19">
    <source>
        <dbReference type="EMBL" id="RDV00958.1"/>
    </source>
</evidence>
<evidence type="ECO:0000256" key="1">
    <source>
        <dbReference type="ARBA" id="ARBA00000085"/>
    </source>
</evidence>
<evidence type="ECO:0000256" key="15">
    <source>
        <dbReference type="SAM" id="MobiDB-lite"/>
    </source>
</evidence>
<keyword evidence="20" id="KW-1185">Reference proteome</keyword>
<keyword evidence="10" id="KW-0418">Kinase</keyword>
<dbReference type="InterPro" id="IPR004358">
    <property type="entry name" value="Sig_transdc_His_kin-like_C"/>
</dbReference>
<dbReference type="Pfam" id="PF00672">
    <property type="entry name" value="HAMP"/>
    <property type="match status" value="1"/>
</dbReference>
<evidence type="ECO:0000256" key="14">
    <source>
        <dbReference type="ARBA" id="ARBA00023136"/>
    </source>
</evidence>